<gene>
    <name evidence="1" type="ORF">BHYA_0068g00500</name>
</gene>
<keyword evidence="2" id="KW-1185">Reference proteome</keyword>
<accession>A0A4Z1GUF0</accession>
<proteinExistence type="predicted"/>
<dbReference type="AlphaFoldDB" id="A0A4Z1GUF0"/>
<dbReference type="Proteomes" id="UP000297814">
    <property type="component" value="Unassembled WGS sequence"/>
</dbReference>
<evidence type="ECO:0000313" key="2">
    <source>
        <dbReference type="Proteomes" id="UP000297814"/>
    </source>
</evidence>
<sequence length="140" mass="14714">MSTTFALTSASALETPVIVIDTCIVGADFDHFSSSPFTPSLTSLPPSSPHSPPVSAFLNIPRFFMTASPSTRHLRVHRGNAVQASSVMPLTPVNSPASPDVRDGYLGVTDFGIASPGLRLSVSVSVSVMVRGLVWGAESW</sequence>
<comment type="caution">
    <text evidence="1">The sequence shown here is derived from an EMBL/GenBank/DDBJ whole genome shotgun (WGS) entry which is preliminary data.</text>
</comment>
<reference evidence="1 2" key="1">
    <citation type="submission" date="2017-12" db="EMBL/GenBank/DDBJ databases">
        <title>Comparative genomics of Botrytis spp.</title>
        <authorList>
            <person name="Valero-Jimenez C.A."/>
            <person name="Tapia P."/>
            <person name="Veloso J."/>
            <person name="Silva-Moreno E."/>
            <person name="Staats M."/>
            <person name="Valdes J.H."/>
            <person name="Van Kan J.A.L."/>
        </authorList>
    </citation>
    <scope>NUCLEOTIDE SEQUENCE [LARGE SCALE GENOMIC DNA]</scope>
    <source>
        <strain evidence="1 2">Bh0001</strain>
    </source>
</reference>
<dbReference type="EMBL" id="PQXK01000068">
    <property type="protein sequence ID" value="TGO38770.1"/>
    <property type="molecule type" value="Genomic_DNA"/>
</dbReference>
<name>A0A4Z1GUF0_9HELO</name>
<evidence type="ECO:0000313" key="1">
    <source>
        <dbReference type="EMBL" id="TGO38770.1"/>
    </source>
</evidence>
<protein>
    <submittedName>
        <fullName evidence="1">Uncharacterized protein</fullName>
    </submittedName>
</protein>
<organism evidence="1 2">
    <name type="scientific">Botrytis hyacinthi</name>
    <dbReference type="NCBI Taxonomy" id="278943"/>
    <lineage>
        <taxon>Eukaryota</taxon>
        <taxon>Fungi</taxon>
        <taxon>Dikarya</taxon>
        <taxon>Ascomycota</taxon>
        <taxon>Pezizomycotina</taxon>
        <taxon>Leotiomycetes</taxon>
        <taxon>Helotiales</taxon>
        <taxon>Sclerotiniaceae</taxon>
        <taxon>Botrytis</taxon>
    </lineage>
</organism>